<dbReference type="EMBL" id="JALJOQ010000250">
    <property type="protein sequence ID" value="KAK9787361.1"/>
    <property type="molecule type" value="Genomic_DNA"/>
</dbReference>
<sequence>MRTCLGTVRPFERMPLLELPAGLQARVLAQLDATDLALLACTSQSLKRLTYDLPDSSWAAAAKRIVPRPYPLPHPATRKRIQRALRACAYAKRVVECWYNHPPASPSPQSEDHSEDLAQLCETTSLDDSPGGQNLAWVAESATLYAFGRTLSAVSPFRRQPAHPICVPKCTASA</sequence>
<evidence type="ECO:0000259" key="1">
    <source>
        <dbReference type="PROSITE" id="PS50181"/>
    </source>
</evidence>
<feature type="domain" description="F-box" evidence="1">
    <location>
        <begin position="13"/>
        <end position="61"/>
    </location>
</feature>
<dbReference type="AlphaFoldDB" id="A0AAW1NI76"/>
<proteinExistence type="predicted"/>
<dbReference type="Proteomes" id="UP001465755">
    <property type="component" value="Unassembled WGS sequence"/>
</dbReference>
<dbReference type="PROSITE" id="PS50181">
    <property type="entry name" value="FBOX"/>
    <property type="match status" value="1"/>
</dbReference>
<evidence type="ECO:0000313" key="3">
    <source>
        <dbReference type="Proteomes" id="UP001465755"/>
    </source>
</evidence>
<keyword evidence="3" id="KW-1185">Reference proteome</keyword>
<organism evidence="2 3">
    <name type="scientific">Symbiochloris irregularis</name>
    <dbReference type="NCBI Taxonomy" id="706552"/>
    <lineage>
        <taxon>Eukaryota</taxon>
        <taxon>Viridiplantae</taxon>
        <taxon>Chlorophyta</taxon>
        <taxon>core chlorophytes</taxon>
        <taxon>Trebouxiophyceae</taxon>
        <taxon>Trebouxiales</taxon>
        <taxon>Trebouxiaceae</taxon>
        <taxon>Symbiochloris</taxon>
    </lineage>
</organism>
<evidence type="ECO:0000313" key="2">
    <source>
        <dbReference type="EMBL" id="KAK9787361.1"/>
    </source>
</evidence>
<dbReference type="InterPro" id="IPR001810">
    <property type="entry name" value="F-box_dom"/>
</dbReference>
<dbReference type="InterPro" id="IPR036047">
    <property type="entry name" value="F-box-like_dom_sf"/>
</dbReference>
<comment type="caution">
    <text evidence="2">The sequence shown here is derived from an EMBL/GenBank/DDBJ whole genome shotgun (WGS) entry which is preliminary data.</text>
</comment>
<reference evidence="2 3" key="1">
    <citation type="journal article" date="2024" name="Nat. Commun.">
        <title>Phylogenomics reveals the evolutionary origins of lichenization in chlorophyte algae.</title>
        <authorList>
            <person name="Puginier C."/>
            <person name="Libourel C."/>
            <person name="Otte J."/>
            <person name="Skaloud P."/>
            <person name="Haon M."/>
            <person name="Grisel S."/>
            <person name="Petersen M."/>
            <person name="Berrin J.G."/>
            <person name="Delaux P.M."/>
            <person name="Dal Grande F."/>
            <person name="Keller J."/>
        </authorList>
    </citation>
    <scope>NUCLEOTIDE SEQUENCE [LARGE SCALE GENOMIC DNA]</scope>
    <source>
        <strain evidence="2 3">SAG 2036</strain>
    </source>
</reference>
<dbReference type="SUPFAM" id="SSF81383">
    <property type="entry name" value="F-box domain"/>
    <property type="match status" value="1"/>
</dbReference>
<protein>
    <recommendedName>
        <fullName evidence="1">F-box domain-containing protein</fullName>
    </recommendedName>
</protein>
<accession>A0AAW1NI76</accession>
<gene>
    <name evidence="2" type="ORF">WJX73_008953</name>
</gene>
<name>A0AAW1NI76_9CHLO</name>